<dbReference type="GO" id="GO:0003871">
    <property type="term" value="F:5-methyltetrahydropteroyltriglutamate-homocysteine S-methyltransferase activity"/>
    <property type="evidence" value="ECO:0007669"/>
    <property type="project" value="InterPro"/>
</dbReference>
<reference evidence="5 6" key="1">
    <citation type="submission" date="2019-02" db="EMBL/GenBank/DDBJ databases">
        <title>Sequencing the genomes of 1000 actinobacteria strains.</title>
        <authorList>
            <person name="Klenk H.-P."/>
        </authorList>
    </citation>
    <scope>NUCLEOTIDE SEQUENCE [LARGE SCALE GENOMIC DNA]</scope>
    <source>
        <strain evidence="5 6">DSM 45779</strain>
    </source>
</reference>
<name>A0A4V2FQH6_PSEST</name>
<gene>
    <name evidence="5" type="ORF">EV383_1068</name>
</gene>
<proteinExistence type="predicted"/>
<accession>A0A4V2FQH6</accession>
<dbReference type="EMBL" id="SHKL01000001">
    <property type="protein sequence ID" value="RZT84230.1"/>
    <property type="molecule type" value="Genomic_DNA"/>
</dbReference>
<keyword evidence="6" id="KW-1185">Reference proteome</keyword>
<evidence type="ECO:0000256" key="3">
    <source>
        <dbReference type="ARBA" id="ARBA00022833"/>
    </source>
</evidence>
<keyword evidence="5" id="KW-0489">Methyltransferase</keyword>
<dbReference type="Proteomes" id="UP000291591">
    <property type="component" value="Unassembled WGS sequence"/>
</dbReference>
<dbReference type="InterPro" id="IPR038071">
    <property type="entry name" value="UROD/MetE-like_sf"/>
</dbReference>
<comment type="cofactor">
    <cofactor evidence="1">
        <name>Zn(2+)</name>
        <dbReference type="ChEBI" id="CHEBI:29105"/>
    </cofactor>
</comment>
<dbReference type="RefSeq" id="WP_130288862.1">
    <property type="nucleotide sequence ID" value="NZ_SHKL01000001.1"/>
</dbReference>
<protein>
    <submittedName>
        <fullName evidence="5">5-methyltetrahydropteroyltriglutamate--homocysteine methyltransferase</fullName>
    </submittedName>
</protein>
<sequence>MTSAAVRPLATSIVGSYPQPGWLVDRAHLAGTGPARARDPQLWRPDADTIAEAQDDATAIAIDAQERAGLDIVTDGEARRESYSNHFATALDGIDVDDPGTRVGRNGRSQRVPRIVGPVTRPHSIEARDTAFLRARTDRLAKITMPGPFTMSQNAQDDFYGDEEALAFALADACHDEMLDLFAAGADIVQIDEPYMQAVPDAARAYGLAALNHALRDAPGTTAVHLCFGYAAKMPGQKPSGYSFLPELAGCVCDHVSIESAQPDIDLGVLADLSGKTVALGVIDLSTDDVEAPEVVADRVRRALRHHRPEKLVLSTDCGMKYLTRAAADGKMAAMVAAAAVLRDEVGAG</sequence>
<dbReference type="GO" id="GO:0008270">
    <property type="term" value="F:zinc ion binding"/>
    <property type="evidence" value="ECO:0007669"/>
    <property type="project" value="InterPro"/>
</dbReference>
<keyword evidence="3" id="KW-0862">Zinc</keyword>
<evidence type="ECO:0000256" key="2">
    <source>
        <dbReference type="ARBA" id="ARBA00022723"/>
    </source>
</evidence>
<dbReference type="AlphaFoldDB" id="A0A4V2FQH6"/>
<feature type="domain" description="Cobalamin-independent methionine synthase MetE C-terminal/archaeal" evidence="4">
    <location>
        <begin position="10"/>
        <end position="340"/>
    </location>
</feature>
<dbReference type="GO" id="GO:0009086">
    <property type="term" value="P:methionine biosynthetic process"/>
    <property type="evidence" value="ECO:0007669"/>
    <property type="project" value="InterPro"/>
</dbReference>
<dbReference type="InterPro" id="IPR002629">
    <property type="entry name" value="Met_Synth_C/arc"/>
</dbReference>
<evidence type="ECO:0000313" key="5">
    <source>
        <dbReference type="EMBL" id="RZT84230.1"/>
    </source>
</evidence>
<keyword evidence="5" id="KW-0808">Transferase</keyword>
<dbReference type="OrthoDB" id="244285at2"/>
<dbReference type="GO" id="GO:0032259">
    <property type="term" value="P:methylation"/>
    <property type="evidence" value="ECO:0007669"/>
    <property type="project" value="UniProtKB-KW"/>
</dbReference>
<evidence type="ECO:0000256" key="1">
    <source>
        <dbReference type="ARBA" id="ARBA00001947"/>
    </source>
</evidence>
<dbReference type="SUPFAM" id="SSF51726">
    <property type="entry name" value="UROD/MetE-like"/>
    <property type="match status" value="1"/>
</dbReference>
<dbReference type="Gene3D" id="3.20.20.210">
    <property type="match status" value="1"/>
</dbReference>
<dbReference type="Pfam" id="PF01717">
    <property type="entry name" value="Meth_synt_2"/>
    <property type="match status" value="1"/>
</dbReference>
<evidence type="ECO:0000313" key="6">
    <source>
        <dbReference type="Proteomes" id="UP000291591"/>
    </source>
</evidence>
<organism evidence="5 6">
    <name type="scientific">Pseudonocardia sediminis</name>
    <dbReference type="NCBI Taxonomy" id="1397368"/>
    <lineage>
        <taxon>Bacteria</taxon>
        <taxon>Bacillati</taxon>
        <taxon>Actinomycetota</taxon>
        <taxon>Actinomycetes</taxon>
        <taxon>Pseudonocardiales</taxon>
        <taxon>Pseudonocardiaceae</taxon>
        <taxon>Pseudonocardia</taxon>
    </lineage>
</organism>
<evidence type="ECO:0000259" key="4">
    <source>
        <dbReference type="Pfam" id="PF01717"/>
    </source>
</evidence>
<keyword evidence="2" id="KW-0479">Metal-binding</keyword>
<dbReference type="CDD" id="cd03311">
    <property type="entry name" value="CIMS_C_terminal_like"/>
    <property type="match status" value="1"/>
</dbReference>
<comment type="caution">
    <text evidence="5">The sequence shown here is derived from an EMBL/GenBank/DDBJ whole genome shotgun (WGS) entry which is preliminary data.</text>
</comment>
<dbReference type="PANTHER" id="PTHR30519">
    <property type="entry name" value="5-METHYLTETRAHYDROPTEROYLTRIGLUTAMATE--HOMOCYSTEINE METHYLTRANSFERASE"/>
    <property type="match status" value="1"/>
</dbReference>